<organism evidence="2 3">
    <name type="scientific">Corchorus olitorius</name>
    <dbReference type="NCBI Taxonomy" id="93759"/>
    <lineage>
        <taxon>Eukaryota</taxon>
        <taxon>Viridiplantae</taxon>
        <taxon>Streptophyta</taxon>
        <taxon>Embryophyta</taxon>
        <taxon>Tracheophyta</taxon>
        <taxon>Spermatophyta</taxon>
        <taxon>Magnoliopsida</taxon>
        <taxon>eudicotyledons</taxon>
        <taxon>Gunneridae</taxon>
        <taxon>Pentapetalae</taxon>
        <taxon>rosids</taxon>
        <taxon>malvids</taxon>
        <taxon>Malvales</taxon>
        <taxon>Malvaceae</taxon>
        <taxon>Grewioideae</taxon>
        <taxon>Apeibeae</taxon>
        <taxon>Corchorus</taxon>
    </lineage>
</organism>
<evidence type="ECO:0000313" key="2">
    <source>
        <dbReference type="EMBL" id="OMP13007.1"/>
    </source>
</evidence>
<feature type="compositionally biased region" description="Basic and acidic residues" evidence="1">
    <location>
        <begin position="62"/>
        <end position="72"/>
    </location>
</feature>
<reference evidence="3" key="1">
    <citation type="submission" date="2013-09" db="EMBL/GenBank/DDBJ databases">
        <title>Corchorus olitorius genome sequencing.</title>
        <authorList>
            <person name="Alam M."/>
            <person name="Haque M.S."/>
            <person name="Islam M.S."/>
            <person name="Emdad E.M."/>
            <person name="Islam M.M."/>
            <person name="Ahmed B."/>
            <person name="Halim A."/>
            <person name="Hossen Q.M.M."/>
            <person name="Hossain M.Z."/>
            <person name="Ahmed R."/>
            <person name="Khan M.M."/>
            <person name="Islam R."/>
            <person name="Rashid M.M."/>
            <person name="Khan S.A."/>
            <person name="Rahman M.S."/>
            <person name="Alam M."/>
            <person name="Yahiya A.S."/>
            <person name="Khan M.S."/>
            <person name="Azam M.S."/>
            <person name="Haque T."/>
            <person name="Lashkar M.Z.H."/>
            <person name="Akhand A.I."/>
            <person name="Morshed G."/>
            <person name="Roy S."/>
            <person name="Uddin K.S."/>
            <person name="Rabeya T."/>
            <person name="Hossain A.S."/>
            <person name="Chowdhury A."/>
            <person name="Snigdha A.R."/>
            <person name="Mortoza M.S."/>
            <person name="Matin S.A."/>
            <person name="Hoque S.M.E."/>
            <person name="Islam M.K."/>
            <person name="Roy D.K."/>
            <person name="Haider R."/>
            <person name="Moosa M.M."/>
            <person name="Elias S.M."/>
            <person name="Hasan A.M."/>
            <person name="Jahan S."/>
            <person name="Shafiuddin M."/>
            <person name="Mahmood N."/>
            <person name="Shommy N.S."/>
        </authorList>
    </citation>
    <scope>NUCLEOTIDE SEQUENCE [LARGE SCALE GENOMIC DNA]</scope>
    <source>
        <strain evidence="3">cv. O-4</strain>
    </source>
</reference>
<dbReference type="Proteomes" id="UP000187203">
    <property type="component" value="Unassembled WGS sequence"/>
</dbReference>
<protein>
    <submittedName>
        <fullName evidence="2">Uncharacterized protein</fullName>
    </submittedName>
</protein>
<sequence>MTSQIPITSLDPPTVSTTTKAPTIATNTPILVPSTTEPIDRGGTLVGVGVNGDSIEKSTVMEEDTSQHEESNGVHGVADLGSDAMQS</sequence>
<evidence type="ECO:0000313" key="3">
    <source>
        <dbReference type="Proteomes" id="UP000187203"/>
    </source>
</evidence>
<feature type="compositionally biased region" description="Low complexity" evidence="1">
    <location>
        <begin position="12"/>
        <end position="22"/>
    </location>
</feature>
<feature type="region of interest" description="Disordered" evidence="1">
    <location>
        <begin position="1"/>
        <end position="22"/>
    </location>
</feature>
<gene>
    <name evidence="2" type="ORF">COLO4_02443</name>
</gene>
<accession>A0A1R3L122</accession>
<dbReference type="EMBL" id="AWUE01005401">
    <property type="protein sequence ID" value="OMP13007.1"/>
    <property type="molecule type" value="Genomic_DNA"/>
</dbReference>
<dbReference type="AlphaFoldDB" id="A0A1R3L122"/>
<comment type="caution">
    <text evidence="2">The sequence shown here is derived from an EMBL/GenBank/DDBJ whole genome shotgun (WGS) entry which is preliminary data.</text>
</comment>
<feature type="region of interest" description="Disordered" evidence="1">
    <location>
        <begin position="62"/>
        <end position="87"/>
    </location>
</feature>
<name>A0A1R3L122_9ROSI</name>
<evidence type="ECO:0000256" key="1">
    <source>
        <dbReference type="SAM" id="MobiDB-lite"/>
    </source>
</evidence>
<keyword evidence="3" id="KW-1185">Reference proteome</keyword>
<proteinExistence type="predicted"/>